<name>A0AA38I2B6_9CUCU</name>
<sequence length="106" mass="12122">MNCMKEWRVSERANYDEIERSVRSLRKKKSPGMDGVTPQMMAVVWKTVPEYVLEVFNACMGVGGVPDEWKVPRLVILLKGMDKGMSLRRSYRPILKEEGRGLSSDS</sequence>
<dbReference type="EMBL" id="JALNTZ010000007">
    <property type="protein sequence ID" value="KAJ3646572.1"/>
    <property type="molecule type" value="Genomic_DNA"/>
</dbReference>
<comment type="caution">
    <text evidence="1">The sequence shown here is derived from an EMBL/GenBank/DDBJ whole genome shotgun (WGS) entry which is preliminary data.</text>
</comment>
<dbReference type="AlphaFoldDB" id="A0AA38I2B6"/>
<organism evidence="1 2">
    <name type="scientific">Zophobas morio</name>
    <dbReference type="NCBI Taxonomy" id="2755281"/>
    <lineage>
        <taxon>Eukaryota</taxon>
        <taxon>Metazoa</taxon>
        <taxon>Ecdysozoa</taxon>
        <taxon>Arthropoda</taxon>
        <taxon>Hexapoda</taxon>
        <taxon>Insecta</taxon>
        <taxon>Pterygota</taxon>
        <taxon>Neoptera</taxon>
        <taxon>Endopterygota</taxon>
        <taxon>Coleoptera</taxon>
        <taxon>Polyphaga</taxon>
        <taxon>Cucujiformia</taxon>
        <taxon>Tenebrionidae</taxon>
        <taxon>Zophobas</taxon>
    </lineage>
</organism>
<evidence type="ECO:0000313" key="1">
    <source>
        <dbReference type="EMBL" id="KAJ3646572.1"/>
    </source>
</evidence>
<evidence type="ECO:0000313" key="2">
    <source>
        <dbReference type="Proteomes" id="UP001168821"/>
    </source>
</evidence>
<accession>A0AA38I2B6</accession>
<proteinExistence type="predicted"/>
<gene>
    <name evidence="1" type="ORF">Zmor_024156</name>
</gene>
<keyword evidence="2" id="KW-1185">Reference proteome</keyword>
<reference evidence="1" key="1">
    <citation type="journal article" date="2023" name="G3 (Bethesda)">
        <title>Whole genome assemblies of Zophobas morio and Tenebrio molitor.</title>
        <authorList>
            <person name="Kaur S."/>
            <person name="Stinson S.A."/>
            <person name="diCenzo G.C."/>
        </authorList>
    </citation>
    <scope>NUCLEOTIDE SEQUENCE</scope>
    <source>
        <strain evidence="1">QUZm001</strain>
    </source>
</reference>
<protein>
    <recommendedName>
        <fullName evidence="3">Reverse transcriptase domain-containing protein</fullName>
    </recommendedName>
</protein>
<dbReference type="Proteomes" id="UP001168821">
    <property type="component" value="Unassembled WGS sequence"/>
</dbReference>
<evidence type="ECO:0008006" key="3">
    <source>
        <dbReference type="Google" id="ProtNLM"/>
    </source>
</evidence>